<dbReference type="PANTHER" id="PTHR11771">
    <property type="entry name" value="LIPOXYGENASE"/>
    <property type="match status" value="1"/>
</dbReference>
<dbReference type="InterPro" id="IPR036226">
    <property type="entry name" value="LipOase_C_sf"/>
</dbReference>
<keyword evidence="1" id="KW-0479">Metal-binding</keyword>
<dbReference type="PROSITE" id="PS51393">
    <property type="entry name" value="LIPOXYGENASE_3"/>
    <property type="match status" value="1"/>
</dbReference>
<dbReference type="GO" id="GO:0034440">
    <property type="term" value="P:lipid oxidation"/>
    <property type="evidence" value="ECO:0007669"/>
    <property type="project" value="InterPro"/>
</dbReference>
<proteinExistence type="predicted"/>
<dbReference type="SUPFAM" id="SSF48484">
    <property type="entry name" value="Lipoxigenase"/>
    <property type="match status" value="1"/>
</dbReference>
<dbReference type="Pfam" id="PF00305">
    <property type="entry name" value="Lipoxygenase"/>
    <property type="match status" value="1"/>
</dbReference>
<organism evidence="5">
    <name type="scientific">Zooxanthella nutricula</name>
    <dbReference type="NCBI Taxonomy" id="1333877"/>
    <lineage>
        <taxon>Eukaryota</taxon>
        <taxon>Sar</taxon>
        <taxon>Alveolata</taxon>
        <taxon>Dinophyceae</taxon>
        <taxon>Peridiniales</taxon>
        <taxon>Peridiniales incertae sedis</taxon>
        <taxon>Zooxanthella</taxon>
    </lineage>
</organism>
<keyword evidence="3" id="KW-0560">Oxidoreductase</keyword>
<dbReference type="Gene3D" id="1.20.245.10">
    <property type="entry name" value="Lipoxygenase-1, Domain 5"/>
    <property type="match status" value="1"/>
</dbReference>
<sequence length="450" mass="49898">MEQVFGPIAHGVLDLLVKMLPLEDTPLWFDSIEDALATFQVEFARPEFTVAPPDVFEELTSDDAIALIAFWGIGQAFLRGAGEGWEINLTYMAKYDVRPGYEKYGARAIFDRNQELSSIYCSYNDKWVFKDKDSGSDLWEHAKWMWKATLGMALTGTTHLAQVHWVVANAAHIGCREKLGQDHPIRKVLKVFLFNTGAVNYASTSKLFPKDSFLQRVSSLTNEGLVNLIQDSVCSFKYETYPDFIAAKSLGPALCHLPLVADALPVWEAFHAFFKGYVDVFYADDAAVAADSELGEYWACVETRGDPESPLKYGLPALTRAALVDHLAHHAFTVTAWHELVGGLVPYVTTPTGMPAKVRPGTEVMDVQTFVHGLCITGLTGLRQPQLLGDWTHLMPERPAAARHLHGVLMKTLQGISAEIDARNASAPCATRRRRVDSFNPRTFECSVSA</sequence>
<dbReference type="AlphaFoldDB" id="A0A7S2KDR3"/>
<evidence type="ECO:0000313" key="5">
    <source>
        <dbReference type="EMBL" id="CAD9572425.1"/>
    </source>
</evidence>
<keyword evidence="2" id="KW-0223">Dioxygenase</keyword>
<evidence type="ECO:0000259" key="4">
    <source>
        <dbReference type="PROSITE" id="PS51393"/>
    </source>
</evidence>
<dbReference type="EMBL" id="HBGW01045441">
    <property type="protein sequence ID" value="CAD9572425.1"/>
    <property type="molecule type" value="Transcribed_RNA"/>
</dbReference>
<feature type="domain" description="Lipoxygenase" evidence="4">
    <location>
        <begin position="179"/>
        <end position="341"/>
    </location>
</feature>
<dbReference type="GO" id="GO:0046872">
    <property type="term" value="F:metal ion binding"/>
    <property type="evidence" value="ECO:0007669"/>
    <property type="project" value="UniProtKB-KW"/>
</dbReference>
<reference evidence="5" key="1">
    <citation type="submission" date="2021-01" db="EMBL/GenBank/DDBJ databases">
        <authorList>
            <person name="Corre E."/>
            <person name="Pelletier E."/>
            <person name="Niang G."/>
            <person name="Scheremetjew M."/>
            <person name="Finn R."/>
            <person name="Kale V."/>
            <person name="Holt S."/>
            <person name="Cochrane G."/>
            <person name="Meng A."/>
            <person name="Brown T."/>
            <person name="Cohen L."/>
        </authorList>
    </citation>
    <scope>NUCLEOTIDE SEQUENCE</scope>
    <source>
        <strain evidence="5">RCC3387</strain>
    </source>
</reference>
<dbReference type="InterPro" id="IPR000907">
    <property type="entry name" value="LipOase"/>
</dbReference>
<gene>
    <name evidence="5" type="ORF">BRAN1462_LOCUS28822</name>
</gene>
<evidence type="ECO:0000256" key="3">
    <source>
        <dbReference type="ARBA" id="ARBA00023002"/>
    </source>
</evidence>
<protein>
    <recommendedName>
        <fullName evidence="4">Lipoxygenase domain-containing protein</fullName>
    </recommendedName>
</protein>
<dbReference type="InterPro" id="IPR013819">
    <property type="entry name" value="LipOase_C"/>
</dbReference>
<evidence type="ECO:0000256" key="1">
    <source>
        <dbReference type="ARBA" id="ARBA00022723"/>
    </source>
</evidence>
<accession>A0A7S2KDR3</accession>
<name>A0A7S2KDR3_9DINO</name>
<dbReference type="GO" id="GO:0016702">
    <property type="term" value="F:oxidoreductase activity, acting on single donors with incorporation of molecular oxygen, incorporation of two atoms of oxygen"/>
    <property type="evidence" value="ECO:0007669"/>
    <property type="project" value="InterPro"/>
</dbReference>
<evidence type="ECO:0000256" key="2">
    <source>
        <dbReference type="ARBA" id="ARBA00022964"/>
    </source>
</evidence>